<evidence type="ECO:0000256" key="2">
    <source>
        <dbReference type="ARBA" id="ARBA00022679"/>
    </source>
</evidence>
<gene>
    <name evidence="4" type="ORF">OMAG_001680</name>
</gene>
<feature type="transmembrane region" description="Helical" evidence="3">
    <location>
        <begin position="12"/>
        <end position="32"/>
    </location>
</feature>
<keyword evidence="3" id="KW-0472">Membrane</keyword>
<dbReference type="InterPro" id="IPR002201">
    <property type="entry name" value="Glyco_trans_9"/>
</dbReference>
<name>A0A0F0CR26_9BACT</name>
<organism evidence="4 5">
    <name type="scientific">Candidatus Omnitrophus magneticus</name>
    <dbReference type="NCBI Taxonomy" id="1609969"/>
    <lineage>
        <taxon>Bacteria</taxon>
        <taxon>Pseudomonadati</taxon>
        <taxon>Candidatus Omnitrophota</taxon>
        <taxon>Candidatus Omnitrophus</taxon>
    </lineage>
</organism>
<keyword evidence="2 4" id="KW-0808">Transferase</keyword>
<keyword evidence="5" id="KW-1185">Reference proteome</keyword>
<dbReference type="Proteomes" id="UP000033428">
    <property type="component" value="Unassembled WGS sequence"/>
</dbReference>
<dbReference type="InterPro" id="IPR051199">
    <property type="entry name" value="LPS_LOS_Heptosyltrfase"/>
</dbReference>
<dbReference type="GO" id="GO:0008713">
    <property type="term" value="F:ADP-heptose-lipopolysaccharide heptosyltransferase activity"/>
    <property type="evidence" value="ECO:0007669"/>
    <property type="project" value="TreeGrafter"/>
</dbReference>
<evidence type="ECO:0000313" key="5">
    <source>
        <dbReference type="Proteomes" id="UP000033428"/>
    </source>
</evidence>
<dbReference type="AlphaFoldDB" id="A0A0F0CR26"/>
<dbReference type="EMBL" id="JYNY01000350">
    <property type="protein sequence ID" value="KJJ84469.1"/>
    <property type="molecule type" value="Genomic_DNA"/>
</dbReference>
<dbReference type="CDD" id="cd03789">
    <property type="entry name" value="GT9_LPS_heptosyltransferase"/>
    <property type="match status" value="1"/>
</dbReference>
<dbReference type="SUPFAM" id="SSF53756">
    <property type="entry name" value="UDP-Glycosyltransferase/glycogen phosphorylase"/>
    <property type="match status" value="1"/>
</dbReference>
<keyword evidence="3" id="KW-1133">Transmembrane helix</keyword>
<evidence type="ECO:0000313" key="4">
    <source>
        <dbReference type="EMBL" id="KJJ84469.1"/>
    </source>
</evidence>
<reference evidence="4 5" key="1">
    <citation type="submission" date="2015-02" db="EMBL/GenBank/DDBJ databases">
        <title>Single-cell genomics of uncultivated deep-branching MTB reveals a conserved set of magnetosome genes.</title>
        <authorList>
            <person name="Kolinko S."/>
            <person name="Richter M."/>
            <person name="Glockner F.O."/>
            <person name="Brachmann A."/>
            <person name="Schuler D."/>
        </authorList>
    </citation>
    <scope>NUCLEOTIDE SEQUENCE [LARGE SCALE GENOMIC DNA]</scope>
    <source>
        <strain evidence="4">SKK-01</strain>
    </source>
</reference>
<proteinExistence type="predicted"/>
<evidence type="ECO:0000256" key="1">
    <source>
        <dbReference type="ARBA" id="ARBA00022676"/>
    </source>
</evidence>
<dbReference type="Pfam" id="PF01075">
    <property type="entry name" value="Glyco_transf_9"/>
    <property type="match status" value="1"/>
</dbReference>
<keyword evidence="3" id="KW-0812">Transmembrane</keyword>
<dbReference type="GO" id="GO:0005829">
    <property type="term" value="C:cytosol"/>
    <property type="evidence" value="ECO:0007669"/>
    <property type="project" value="TreeGrafter"/>
</dbReference>
<dbReference type="Gene3D" id="3.40.50.2000">
    <property type="entry name" value="Glycogen Phosphorylase B"/>
    <property type="match status" value="2"/>
</dbReference>
<protein>
    <submittedName>
        <fullName evidence="4">Glycosyl transferase family protein</fullName>
    </submittedName>
</protein>
<accession>A0A0F0CR26</accession>
<keyword evidence="1" id="KW-0328">Glycosyltransferase</keyword>
<dbReference type="GO" id="GO:0009244">
    <property type="term" value="P:lipopolysaccharide core region biosynthetic process"/>
    <property type="evidence" value="ECO:0007669"/>
    <property type="project" value="TreeGrafter"/>
</dbReference>
<dbReference type="PANTHER" id="PTHR30160:SF1">
    <property type="entry name" value="LIPOPOLYSACCHARIDE 1,2-N-ACETYLGLUCOSAMINETRANSFERASE-RELATED"/>
    <property type="match status" value="1"/>
</dbReference>
<evidence type="ECO:0000256" key="3">
    <source>
        <dbReference type="SAM" id="Phobius"/>
    </source>
</evidence>
<dbReference type="PANTHER" id="PTHR30160">
    <property type="entry name" value="TETRAACYLDISACCHARIDE 4'-KINASE-RELATED"/>
    <property type="match status" value="1"/>
</dbReference>
<comment type="caution">
    <text evidence="4">The sequence shown here is derived from an EMBL/GenBank/DDBJ whole genome shotgun (WGS) entry which is preliminary data.</text>
</comment>
<sequence>MKYIYKKKNYKLFFYVLDAFLSAGVFIAKLFFKKRNTDIKNILVIRIDHIGDVINASIVLEPIRKTFPFARIDFLAPSWAYSIVEHNPFIDKVIKFVPPWFSRPSRGIFAQIKGVAALSKIIKVGGYDAVIDLRGDFRHILAMFIVRVQCRVGYGITGGKALLTNSPEYRDIILHESIRNLELLKSIGVSAPSAELKLYFSQTAENNAKQILRDFNIFKKYIVFHMFPGHESKVWEFEKFFTVMKHVWEQKKLIPVIIGGREDREKIEALIQKSSLNIPRIVNLAGMAGLGEVYYILRGADIFIGVDSAPAHLSAIAGAKTIVLFSGINEPRQWAPRASNVKIVFPGSGKSLANISAKDVCGVIDEIFWGTITEE</sequence>